<gene>
    <name evidence="5" type="primary">Aste57867_13979</name>
    <name evidence="4" type="ORF">As57867_013928</name>
    <name evidence="5" type="ORF">ASTE57867_13979</name>
</gene>
<evidence type="ECO:0000313" key="6">
    <source>
        <dbReference type="Proteomes" id="UP000332933"/>
    </source>
</evidence>
<evidence type="ECO:0000313" key="4">
    <source>
        <dbReference type="EMBL" id="KAF0695215.1"/>
    </source>
</evidence>
<keyword evidence="6" id="KW-1185">Reference proteome</keyword>
<accession>A0A485KZJ6</accession>
<dbReference type="OrthoDB" id="75563at2759"/>
<dbReference type="EMBL" id="CAADRA010005519">
    <property type="protein sequence ID" value="VFT90809.1"/>
    <property type="molecule type" value="Genomic_DNA"/>
</dbReference>
<dbReference type="AlphaFoldDB" id="A0A485KZJ6"/>
<name>A0A485KZJ6_9STRA</name>
<reference evidence="5 6" key="1">
    <citation type="submission" date="2019-03" db="EMBL/GenBank/DDBJ databases">
        <authorList>
            <person name="Gaulin E."/>
            <person name="Dumas B."/>
        </authorList>
    </citation>
    <scope>NUCLEOTIDE SEQUENCE [LARGE SCALE GENOMIC DNA]</scope>
    <source>
        <strain evidence="5">CBS 568.67</strain>
    </source>
</reference>
<feature type="signal peptide" evidence="3">
    <location>
        <begin position="1"/>
        <end position="20"/>
    </location>
</feature>
<dbReference type="Proteomes" id="UP000332933">
    <property type="component" value="Unassembled WGS sequence"/>
</dbReference>
<evidence type="ECO:0000256" key="3">
    <source>
        <dbReference type="SAM" id="SignalP"/>
    </source>
</evidence>
<protein>
    <submittedName>
        <fullName evidence="5">Aste57867_13979 protein</fullName>
    </submittedName>
</protein>
<feature type="region of interest" description="Disordered" evidence="1">
    <location>
        <begin position="421"/>
        <end position="444"/>
    </location>
</feature>
<sequence length="444" mass="48350">MLAKFLTAVAAAALLLSADASSLMGQKKLRCKKEEYVCADGVTRVSPNPYNDCIFDLCPEDVPVDGEEDVGDEPDGDGDDDDGDDDDGDDAHEWERDGDDPLDAAVADDDSDDLVECKQEVHTCADGVTKVYPNPLNECEFDLCPEEDDADGDDVSIDDLLDEAGTDAPPATTAAAAATQTTNETNHGTSPATTTAAAVKWGAIDAGKAPEAVQDAVRAAFALYNSTQICDKLIIFYDSIETHNETTAASRGSHKSKAKTTLRSSFHLVVNVECFLHGDKEVEGKFILNMEQHSEHEEQPYQLVECAHLEAWNELTNWLAVRNNVGYCATPAQKKKFDLQPLQYVDYHPKELSLLDTVVRNKNYLAIVATVVGAIGALVLLGAFVVIRRRTCGYKRLGKDHHDDGPDCAMDEEVDMDVRLTPPTKKDVIRGPPESAREDEGKFV</sequence>
<feature type="region of interest" description="Disordered" evidence="1">
    <location>
        <begin position="62"/>
        <end position="113"/>
    </location>
</feature>
<evidence type="ECO:0000256" key="2">
    <source>
        <dbReference type="SAM" id="Phobius"/>
    </source>
</evidence>
<evidence type="ECO:0000313" key="5">
    <source>
        <dbReference type="EMBL" id="VFT90809.1"/>
    </source>
</evidence>
<dbReference type="CDD" id="cd12087">
    <property type="entry name" value="TM_EGFR-like"/>
    <property type="match status" value="1"/>
</dbReference>
<feature type="transmembrane region" description="Helical" evidence="2">
    <location>
        <begin position="364"/>
        <end position="387"/>
    </location>
</feature>
<evidence type="ECO:0000256" key="1">
    <source>
        <dbReference type="SAM" id="MobiDB-lite"/>
    </source>
</evidence>
<reference evidence="4" key="2">
    <citation type="submission" date="2019-06" db="EMBL/GenBank/DDBJ databases">
        <title>Genomics analysis of Aphanomyces spp. identifies a new class of oomycete effector associated with host adaptation.</title>
        <authorList>
            <person name="Gaulin E."/>
        </authorList>
    </citation>
    <scope>NUCLEOTIDE SEQUENCE</scope>
    <source>
        <strain evidence="4">CBS 578.67</strain>
    </source>
</reference>
<feature type="chain" id="PRO_5036355499" evidence="3">
    <location>
        <begin position="21"/>
        <end position="444"/>
    </location>
</feature>
<dbReference type="EMBL" id="VJMH01005498">
    <property type="protein sequence ID" value="KAF0695215.1"/>
    <property type="molecule type" value="Genomic_DNA"/>
</dbReference>
<keyword evidence="2" id="KW-0472">Membrane</keyword>
<feature type="compositionally biased region" description="Basic and acidic residues" evidence="1">
    <location>
        <begin position="424"/>
        <end position="444"/>
    </location>
</feature>
<keyword evidence="3" id="KW-0732">Signal</keyword>
<keyword evidence="2" id="KW-0812">Transmembrane</keyword>
<keyword evidence="2" id="KW-1133">Transmembrane helix</keyword>
<proteinExistence type="predicted"/>
<organism evidence="5 6">
    <name type="scientific">Aphanomyces stellatus</name>
    <dbReference type="NCBI Taxonomy" id="120398"/>
    <lineage>
        <taxon>Eukaryota</taxon>
        <taxon>Sar</taxon>
        <taxon>Stramenopiles</taxon>
        <taxon>Oomycota</taxon>
        <taxon>Saprolegniomycetes</taxon>
        <taxon>Saprolegniales</taxon>
        <taxon>Verrucalvaceae</taxon>
        <taxon>Aphanomyces</taxon>
    </lineage>
</organism>